<feature type="compositionally biased region" description="Polar residues" evidence="2">
    <location>
        <begin position="1519"/>
        <end position="1531"/>
    </location>
</feature>
<evidence type="ECO:0000256" key="2">
    <source>
        <dbReference type="SAM" id="MobiDB-lite"/>
    </source>
</evidence>
<keyword evidence="1" id="KW-0677">Repeat</keyword>
<dbReference type="InterPro" id="IPR006530">
    <property type="entry name" value="YD"/>
</dbReference>
<dbReference type="Proteomes" id="UP000248817">
    <property type="component" value="Unassembled WGS sequence"/>
</dbReference>
<gene>
    <name evidence="4" type="ORF">BP00DRAFT_429284</name>
</gene>
<dbReference type="InterPro" id="IPR056823">
    <property type="entry name" value="TEN-like_YD-shell"/>
</dbReference>
<keyword evidence="5" id="KW-1185">Reference proteome</keyword>
<feature type="region of interest" description="Disordered" evidence="2">
    <location>
        <begin position="507"/>
        <end position="526"/>
    </location>
</feature>
<dbReference type="InterPro" id="IPR031325">
    <property type="entry name" value="RHS_repeat"/>
</dbReference>
<organism evidence="4 5">
    <name type="scientific">Aspergillus indologenus CBS 114.80</name>
    <dbReference type="NCBI Taxonomy" id="1450541"/>
    <lineage>
        <taxon>Eukaryota</taxon>
        <taxon>Fungi</taxon>
        <taxon>Dikarya</taxon>
        <taxon>Ascomycota</taxon>
        <taxon>Pezizomycotina</taxon>
        <taxon>Eurotiomycetes</taxon>
        <taxon>Eurotiomycetidae</taxon>
        <taxon>Eurotiales</taxon>
        <taxon>Aspergillaceae</taxon>
        <taxon>Aspergillus</taxon>
        <taxon>Aspergillus subgen. Circumdati</taxon>
    </lineage>
</organism>
<evidence type="ECO:0000313" key="5">
    <source>
        <dbReference type="Proteomes" id="UP000248817"/>
    </source>
</evidence>
<dbReference type="InterPro" id="IPR022385">
    <property type="entry name" value="Rhs_assc_core"/>
</dbReference>
<evidence type="ECO:0000259" key="3">
    <source>
        <dbReference type="Pfam" id="PF25023"/>
    </source>
</evidence>
<sequence>MSLSQNAFYSQAFNFDSFLEKGVDPRTGQYTCTINVYSTPSEARNCPPFKLSLSYSSLSAEDVGLGQGWSFDLSSYRRHQGGGSIRLSTGEVYSTTETTSMFFVNDQKLKSFGAEKIGDHEYQLVLKSGQVEILSNFFDSYDRAVPTKLYDHAGRCLTFVWEGHGDQPRLAKVQDGSEDLIHIIYEDSQVKIIRAPETPGASTFTLIKTNDRLDELHTPLEDNTPPWTFGYEDFGLQAYDQFACLNRITTPAGLIEEVNFEKEGHKMPKMAPFETIPYVVSHVVRPGQQQPPIRTSYEYSPHNFVGFDGGYDWNGEEDNLYRVPDEYSYSTTVVVEGGSTTEYYYNKFHLPTKILQQKGTKQYVQDYTYHALPFTGFEDQPAQYQLPKIVRATYIDTETKDCRCEETTYDFDEWGNPTEEVQATGVKINRVYYSAAGEKDEKGTTLCPPDPHGFQRYMKTEALSPAESKYTTPTYMESFTYRELPTATDALASHYVVVATLVGSDEHGDQSRTEHEYVNKPSTRDHGRIEKQTTWISEKHPMVQDWAYEYPGNQQLKVTRTTTSFDGFATKKEIKYSLLSGQVLTHTDQAGVQDRFEYDKLDRVVEATTAFGTPNEAVRRHEYRPLEDKNGARLTVTDSKGVQTQYITDGLERIYQVKKQDDDVSWESTKAYAGIFRVVQERNYNAVGQCIEIVETDWLREKNAPPKGQPTVQKMSYDDWGEVTEVVDTNGVATLSLVDPIGLTRTSGIEGEGLTKTYLNVFGSPDKIEMLSKGGEVESSVEFLYDGLGRLIEYKNALGRTTEYKLDSFDRITKTLWPNNRLIEAEYAEHTASMLPVSIKTSGCVIAEQSFDGLDRVTQRMIGTRTTTQKYQGSSPEPHQIQRGHQLDLTYEPDLGYALLSRTADGETDSYGYDKRTGAPVLLENSHCTLNLEYYPSGLLKEEKIQATNSPELSARPIYSMAGKLQGYTDVHGQEYEAKYDAAGRVEHLLQGTMEVQFLYDKVSRVSEIQVEDEGHSIGLTTHVSYDDFGRETERKVLRGTKLLSKLKQVYGEASLVATRDLEDGEGNVLRHEGFEYDVYDRLVNYTCEGSRSPVDERGHAIRSQHFEFDAFNNVTEVTTGFEDGSTNTANYSFDDRDPTQLIKITNSHAAATAEMNLEYNDDGCLTRDEEGRTLEYDGMSRLVAVRDASGEPLSEYLYDATGRLICQKVPGEHDYLFFYREDQLIAVKAGDRRVSYLSDGEGYWGQIVQEGSTTQTQVWSPDSHQSVVTWIDSTQPDVIQSQQYTPYGVGSSAAAPSVGFNGQWRDPVTGWYHLGHGYRVYNPVLMRFHTPDPWSPFTSGEINPYAYCLGDPINRLDPSGHFTLFGMEFGWKDLITAVASIAGSIALGVLTGGASLAVQVGVAVAVGVAVEVTAGALGDLAEGNQITWASLGGDALSGALGGLTGKFGQQAAKQGLKTAVFGAKKALGRAGSAAITKAARQGGEKITGKAVKKLAVKAVKSEAKSFAKSKAKEGAKNLLSSGEDSSQQHSPALGGGSSSMESRDPIRPVFKDGEYILGGLAMQAPSLSSMASSYGAEASVGESTAGALNREFRFVFGLTGSSSRDRTSQANNGLSESFEQSVSMLASVRSGIRKPHWPTLDTLPGFGQ</sequence>
<dbReference type="Gene3D" id="2.180.10.10">
    <property type="entry name" value="RHS repeat-associated core"/>
    <property type="match status" value="1"/>
</dbReference>
<accession>A0A2V5HXL9</accession>
<dbReference type="NCBIfam" id="TIGR01643">
    <property type="entry name" value="YD_repeat_2x"/>
    <property type="match status" value="3"/>
</dbReference>
<dbReference type="Pfam" id="PF25023">
    <property type="entry name" value="TEN_YD-shell"/>
    <property type="match status" value="1"/>
</dbReference>
<dbReference type="NCBIfam" id="TIGR03696">
    <property type="entry name" value="Rhs_assc_core"/>
    <property type="match status" value="1"/>
</dbReference>
<dbReference type="Pfam" id="PF05593">
    <property type="entry name" value="RHS_repeat"/>
    <property type="match status" value="1"/>
</dbReference>
<evidence type="ECO:0000313" key="4">
    <source>
        <dbReference type="EMBL" id="PYI27472.1"/>
    </source>
</evidence>
<dbReference type="EMBL" id="KZ825569">
    <property type="protein sequence ID" value="PYI27472.1"/>
    <property type="molecule type" value="Genomic_DNA"/>
</dbReference>
<evidence type="ECO:0000256" key="1">
    <source>
        <dbReference type="ARBA" id="ARBA00022737"/>
    </source>
</evidence>
<reference evidence="4 5" key="1">
    <citation type="submission" date="2018-02" db="EMBL/GenBank/DDBJ databases">
        <title>The genomes of Aspergillus section Nigri reveals drivers in fungal speciation.</title>
        <authorList>
            <consortium name="DOE Joint Genome Institute"/>
            <person name="Vesth T.C."/>
            <person name="Nybo J."/>
            <person name="Theobald S."/>
            <person name="Brandl J."/>
            <person name="Frisvad J.C."/>
            <person name="Nielsen K.F."/>
            <person name="Lyhne E.K."/>
            <person name="Kogle M.E."/>
            <person name="Kuo A."/>
            <person name="Riley R."/>
            <person name="Clum A."/>
            <person name="Nolan M."/>
            <person name="Lipzen A."/>
            <person name="Salamov A."/>
            <person name="Henrissat B."/>
            <person name="Wiebenga A."/>
            <person name="De vries R.P."/>
            <person name="Grigoriev I.V."/>
            <person name="Mortensen U.H."/>
            <person name="Andersen M.R."/>
            <person name="Baker S.E."/>
        </authorList>
    </citation>
    <scope>NUCLEOTIDE SEQUENCE [LARGE SCALE GENOMIC DNA]</scope>
    <source>
        <strain evidence="4 5">CBS 114.80</strain>
    </source>
</reference>
<name>A0A2V5HXL9_9EURO</name>
<feature type="region of interest" description="Disordered" evidence="2">
    <location>
        <begin position="1515"/>
        <end position="1546"/>
    </location>
</feature>
<feature type="domain" description="Teneurin-like YD-shell" evidence="3">
    <location>
        <begin position="778"/>
        <end position="1335"/>
    </location>
</feature>
<dbReference type="PANTHER" id="PTHR32305:SF15">
    <property type="entry name" value="PROTEIN RHSA-RELATED"/>
    <property type="match status" value="1"/>
</dbReference>
<dbReference type="InterPro" id="IPR050708">
    <property type="entry name" value="T6SS_VgrG/RHS"/>
</dbReference>
<protein>
    <submittedName>
        <fullName evidence="4">RHS repeat protein</fullName>
    </submittedName>
</protein>
<proteinExistence type="predicted"/>
<dbReference type="PANTHER" id="PTHR32305">
    <property type="match status" value="1"/>
</dbReference>